<dbReference type="GO" id="GO:1990165">
    <property type="term" value="F:single-strand break-containing DNA binding"/>
    <property type="evidence" value="ECO:0007669"/>
    <property type="project" value="TreeGrafter"/>
</dbReference>
<evidence type="ECO:0000256" key="11">
    <source>
        <dbReference type="ARBA" id="ARBA00023204"/>
    </source>
</evidence>
<dbReference type="PANTHER" id="PTHR12486:SF4">
    <property type="entry name" value="APRATAXIN"/>
    <property type="match status" value="1"/>
</dbReference>
<dbReference type="PANTHER" id="PTHR12486">
    <property type="entry name" value="APRATAXIN-RELATED"/>
    <property type="match status" value="1"/>
</dbReference>
<keyword evidence="6" id="KW-0479">Metal-binding</keyword>
<accession>A0A093UZF1</accession>
<dbReference type="GO" id="GO:0046872">
    <property type="term" value="F:metal ion binding"/>
    <property type="evidence" value="ECO:0007669"/>
    <property type="project" value="UniProtKB-KW"/>
</dbReference>
<dbReference type="EC" id="3.6.1.72" evidence="3"/>
<dbReference type="Pfam" id="PF16278">
    <property type="entry name" value="zf-C2HE"/>
    <property type="match status" value="1"/>
</dbReference>
<evidence type="ECO:0000256" key="2">
    <source>
        <dbReference type="ARBA" id="ARBA00004496"/>
    </source>
</evidence>
<sequence>MTSNSDLPETPPAAEAEADSEPATEKPGKRNAFTELMTSRSKKSKQAEPQKPRRHTTFFQTRDALGLYIERPETYPSSVVVYYNDDFVAIHDRFPKSSLHLLLLPRDATKFYQHPFDAFEDIEFLHKVQEEVKKLRALAARELQRRYGKFSLQEKARREAMEQDPPPDELPPGRDWEKEIMTGIHAHPSMNHLHIHVMSVDRYSGWLKHRKHYNSFSTPFFVPIDDFPLAADDVRRHPGKQGYLNRDFQCWKCSRKFGNKFQQLKQHLEEEFENLTFLHHVIAFPATINRSVGSERVQIAHRQNLHQTTAIKL</sequence>
<dbReference type="InterPro" id="IPR032566">
    <property type="entry name" value="Znf-C2HE"/>
</dbReference>
<dbReference type="EC" id="3.6.1.71" evidence="4"/>
<comment type="subcellular location">
    <subcellularLocation>
        <location evidence="2">Cytoplasm</location>
    </subcellularLocation>
    <subcellularLocation>
        <location evidence="1">Nucleus</location>
    </subcellularLocation>
</comment>
<evidence type="ECO:0000256" key="16">
    <source>
        <dbReference type="ARBA" id="ARBA00059438"/>
    </source>
</evidence>
<evidence type="ECO:0000256" key="14">
    <source>
        <dbReference type="ARBA" id="ARBA00044639"/>
    </source>
</evidence>
<dbReference type="GO" id="GO:0005737">
    <property type="term" value="C:cytoplasm"/>
    <property type="evidence" value="ECO:0007669"/>
    <property type="project" value="UniProtKB-SubCell"/>
</dbReference>
<evidence type="ECO:0000256" key="18">
    <source>
        <dbReference type="ARBA" id="ARBA00076243"/>
    </source>
</evidence>
<comment type="function">
    <text evidence="16">DNA-binding protein involved in single-strand DNA break repair, double-strand DNA break repair and base excision repair. Resolves abortive DNA ligation intermediates formed either at base excision sites, or when DNA ligases attempt to repair non-ligatable breaks induced by reactive oxygen species. Catalyzes the release of adenylate groups covalently linked to 5'-phosphate termini, resulting in the production of 5'-phosphate termini that can be efficiently rejoined. Likewise, catalyzes the release of 3'-linked guanosine (DNAppG) and inosine (DNAppI) from DNA, but has higher specific activity with 5'-linked adenosine (AppDNA).</text>
</comment>
<dbReference type="GO" id="GO:0030983">
    <property type="term" value="F:mismatched DNA binding"/>
    <property type="evidence" value="ECO:0007669"/>
    <property type="project" value="TreeGrafter"/>
</dbReference>
<evidence type="ECO:0000256" key="17">
    <source>
        <dbReference type="ARBA" id="ARBA00068941"/>
    </source>
</evidence>
<evidence type="ECO:0000256" key="8">
    <source>
        <dbReference type="ARBA" id="ARBA00022801"/>
    </source>
</evidence>
<dbReference type="GO" id="GO:0005634">
    <property type="term" value="C:nucleus"/>
    <property type="evidence" value="ECO:0007669"/>
    <property type="project" value="UniProtKB-SubCell"/>
</dbReference>
<keyword evidence="7" id="KW-0227">DNA damage</keyword>
<keyword evidence="12" id="KW-0539">Nucleus</keyword>
<name>A0A093UZF1_TALMA</name>
<evidence type="ECO:0000259" key="20">
    <source>
        <dbReference type="Pfam" id="PF16278"/>
    </source>
</evidence>
<dbReference type="InterPro" id="IPR036265">
    <property type="entry name" value="HIT-like_sf"/>
</dbReference>
<evidence type="ECO:0000256" key="19">
    <source>
        <dbReference type="SAM" id="MobiDB-lite"/>
    </source>
</evidence>
<evidence type="ECO:0000313" key="21">
    <source>
        <dbReference type="EMBL" id="KFX45662.1"/>
    </source>
</evidence>
<keyword evidence="9" id="KW-0862">Zinc</keyword>
<comment type="caution">
    <text evidence="21">The sequence shown here is derived from an EMBL/GenBank/DDBJ whole genome shotgun (WGS) entry which is preliminary data.</text>
</comment>
<feature type="region of interest" description="Disordered" evidence="19">
    <location>
        <begin position="154"/>
        <end position="174"/>
    </location>
</feature>
<evidence type="ECO:0000256" key="6">
    <source>
        <dbReference type="ARBA" id="ARBA00022723"/>
    </source>
</evidence>
<evidence type="ECO:0000256" key="4">
    <source>
        <dbReference type="ARBA" id="ARBA00012496"/>
    </source>
</evidence>
<keyword evidence="11" id="KW-0234">DNA repair</keyword>
<evidence type="ECO:0000256" key="12">
    <source>
        <dbReference type="ARBA" id="ARBA00023242"/>
    </source>
</evidence>
<dbReference type="GO" id="GO:0120108">
    <property type="term" value="F:DNA-3'-diphospho-5'-guanosine diphosphatase activity"/>
    <property type="evidence" value="ECO:0007669"/>
    <property type="project" value="UniProtKB-EC"/>
</dbReference>
<comment type="catalytic activity">
    <reaction evidence="14">
        <text>a 5'-end adenosine-5'-diphospho-5'-2'-deoxyribonucleoside-DNA + H2O = a 5'-end 5'-phospho-2'-deoxyribonucleoside-DNA + AMP + 2 H(+)</text>
        <dbReference type="Rhea" id="RHEA:52128"/>
        <dbReference type="Rhea" id="RHEA-COMP:13180"/>
        <dbReference type="Rhea" id="RHEA-COMP:13181"/>
        <dbReference type="ChEBI" id="CHEBI:15377"/>
        <dbReference type="ChEBI" id="CHEBI:15378"/>
        <dbReference type="ChEBI" id="CHEBI:136412"/>
        <dbReference type="ChEBI" id="CHEBI:136413"/>
        <dbReference type="ChEBI" id="CHEBI:456215"/>
        <dbReference type="EC" id="3.6.1.71"/>
    </reaction>
</comment>
<evidence type="ECO:0000256" key="13">
    <source>
        <dbReference type="ARBA" id="ARBA00024601"/>
    </source>
</evidence>
<keyword evidence="5" id="KW-0963">Cytoplasm</keyword>
<dbReference type="SUPFAM" id="SSF54197">
    <property type="entry name" value="HIT-like"/>
    <property type="match status" value="1"/>
</dbReference>
<comment type="catalytic activity">
    <reaction evidence="15">
        <text>a 5'-end adenosine-5'-diphospho-5'-ribonucleoside-2'-deoxyribonucleotide-DNA + H2O = a 5'-end 5'-phospho-ribonucleoside-2'-deoxyribonucleotide-DNA + AMP + 2 H(+)</text>
        <dbReference type="Rhea" id="RHEA:52132"/>
        <dbReference type="Rhea" id="RHEA-COMP:13182"/>
        <dbReference type="Rhea" id="RHEA-COMP:13183"/>
        <dbReference type="ChEBI" id="CHEBI:15377"/>
        <dbReference type="ChEBI" id="CHEBI:15378"/>
        <dbReference type="ChEBI" id="CHEBI:136414"/>
        <dbReference type="ChEBI" id="CHEBI:136415"/>
        <dbReference type="ChEBI" id="CHEBI:456215"/>
        <dbReference type="EC" id="3.6.1.71"/>
    </reaction>
</comment>
<feature type="region of interest" description="Disordered" evidence="19">
    <location>
        <begin position="1"/>
        <end position="55"/>
    </location>
</feature>
<comment type="catalytic activity">
    <reaction evidence="13">
        <text>a 3'-end 2'-deoxyribonucleotide-3'-diphospho-5'-guanosine-DNA + H2O = a 3'-end 2'-deoxyribonucleotide 3'-phosphate-DNA + GMP + 2 H(+)</text>
        <dbReference type="Rhea" id="RHEA:52140"/>
        <dbReference type="Rhea" id="RHEA-COMP:13186"/>
        <dbReference type="Rhea" id="RHEA-COMP:13187"/>
        <dbReference type="ChEBI" id="CHEBI:15377"/>
        <dbReference type="ChEBI" id="CHEBI:15378"/>
        <dbReference type="ChEBI" id="CHEBI:58115"/>
        <dbReference type="ChEBI" id="CHEBI:136419"/>
        <dbReference type="ChEBI" id="CHEBI:136420"/>
        <dbReference type="EC" id="3.6.1.72"/>
    </reaction>
</comment>
<reference evidence="21" key="1">
    <citation type="journal article" date="2014" name="PLoS Genet.">
        <title>Signature Gene Expression Reveals Novel Clues to the Molecular Mechanisms of Dimorphic Transition in Penicillium marneffei.</title>
        <authorList>
            <person name="Yang E."/>
            <person name="Wang G."/>
            <person name="Cai J."/>
            <person name="Woo P.C."/>
            <person name="Lau S.K."/>
            <person name="Yuen K.-Y."/>
            <person name="Chow W.-N."/>
            <person name="Lin X."/>
        </authorList>
    </citation>
    <scope>NUCLEOTIDE SEQUENCE [LARGE SCALE GENOMIC DNA]</scope>
    <source>
        <strain evidence="21">PM1</strain>
    </source>
</reference>
<dbReference type="GO" id="GO:0003725">
    <property type="term" value="F:double-stranded RNA binding"/>
    <property type="evidence" value="ECO:0007669"/>
    <property type="project" value="TreeGrafter"/>
</dbReference>
<organism evidence="21">
    <name type="scientific">Talaromyces marneffei PM1</name>
    <dbReference type="NCBI Taxonomy" id="1077442"/>
    <lineage>
        <taxon>Eukaryota</taxon>
        <taxon>Fungi</taxon>
        <taxon>Dikarya</taxon>
        <taxon>Ascomycota</taxon>
        <taxon>Pezizomycotina</taxon>
        <taxon>Eurotiomycetes</taxon>
        <taxon>Eurotiomycetidae</taxon>
        <taxon>Eurotiales</taxon>
        <taxon>Trichocomaceae</taxon>
        <taxon>Talaromyces</taxon>
        <taxon>Talaromyces sect. Talaromyces</taxon>
    </lineage>
</organism>
<evidence type="ECO:0000256" key="1">
    <source>
        <dbReference type="ARBA" id="ARBA00004123"/>
    </source>
</evidence>
<gene>
    <name evidence="21" type="ORF">GQ26_0220680</name>
</gene>
<dbReference type="AlphaFoldDB" id="A0A093UZF1"/>
<evidence type="ECO:0000256" key="9">
    <source>
        <dbReference type="ARBA" id="ARBA00022833"/>
    </source>
</evidence>
<dbReference type="GO" id="GO:0000012">
    <property type="term" value="P:single strand break repair"/>
    <property type="evidence" value="ECO:0007669"/>
    <property type="project" value="TreeGrafter"/>
</dbReference>
<evidence type="ECO:0000256" key="10">
    <source>
        <dbReference type="ARBA" id="ARBA00023125"/>
    </source>
</evidence>
<keyword evidence="10" id="KW-0238">DNA-binding</keyword>
<evidence type="ECO:0000256" key="7">
    <source>
        <dbReference type="ARBA" id="ARBA00022763"/>
    </source>
</evidence>
<dbReference type="EMBL" id="JPOX01000022">
    <property type="protein sequence ID" value="KFX45662.1"/>
    <property type="molecule type" value="Genomic_DNA"/>
</dbReference>
<evidence type="ECO:0000256" key="3">
    <source>
        <dbReference type="ARBA" id="ARBA00012495"/>
    </source>
</evidence>
<dbReference type="Gene3D" id="3.30.428.10">
    <property type="entry name" value="HIT-like"/>
    <property type="match status" value="1"/>
</dbReference>
<feature type="domain" description="Aprataxin C2HE/C2H2/C2HC zinc finger" evidence="20">
    <location>
        <begin position="217"/>
        <end position="274"/>
    </location>
</feature>
<evidence type="ECO:0000256" key="5">
    <source>
        <dbReference type="ARBA" id="ARBA00022490"/>
    </source>
</evidence>
<protein>
    <recommendedName>
        <fullName evidence="17">Aprataxin-like protein</fullName>
        <ecNumber evidence="4">3.6.1.71</ecNumber>
        <ecNumber evidence="3">3.6.1.72</ecNumber>
    </recommendedName>
    <alternativeName>
        <fullName evidence="18">Hit family protein 3</fullName>
    </alternativeName>
</protein>
<dbReference type="GO" id="GO:0033699">
    <property type="term" value="F:DNA 5'-adenosine monophosphate hydrolase activity"/>
    <property type="evidence" value="ECO:0007669"/>
    <property type="project" value="UniProtKB-EC"/>
</dbReference>
<dbReference type="FunFam" id="3.30.428.10:FF:000017">
    <property type="entry name" value="Aprataxin-like protein"/>
    <property type="match status" value="1"/>
</dbReference>
<proteinExistence type="predicted"/>
<dbReference type="Pfam" id="PF11969">
    <property type="entry name" value="DcpS_C"/>
    <property type="match status" value="1"/>
</dbReference>
<keyword evidence="8" id="KW-0378">Hydrolase</keyword>
<evidence type="ECO:0000256" key="15">
    <source>
        <dbReference type="ARBA" id="ARBA00044713"/>
    </source>
</evidence>
<dbReference type="GO" id="GO:0003697">
    <property type="term" value="F:single-stranded DNA binding"/>
    <property type="evidence" value="ECO:0007669"/>
    <property type="project" value="TreeGrafter"/>
</dbReference>
<dbReference type="eggNOG" id="KOG0562">
    <property type="taxonomic scope" value="Eukaryota"/>
</dbReference>